<dbReference type="GO" id="GO:2000641">
    <property type="term" value="P:regulation of early endosome to late endosome transport"/>
    <property type="evidence" value="ECO:0007669"/>
    <property type="project" value="InterPro"/>
</dbReference>
<protein>
    <submittedName>
        <fullName evidence="1">(diamondback moth) hypothetical protein</fullName>
    </submittedName>
</protein>
<keyword evidence="2" id="KW-1185">Reference proteome</keyword>
<comment type="caution">
    <text evidence="1">The sequence shown here is derived from an EMBL/GenBank/DDBJ whole genome shotgun (WGS) entry which is preliminary data.</text>
</comment>
<dbReference type="GO" id="GO:0006898">
    <property type="term" value="P:receptor-mediated endocytosis"/>
    <property type="evidence" value="ECO:0007669"/>
    <property type="project" value="TreeGrafter"/>
</dbReference>
<dbReference type="GO" id="GO:0007032">
    <property type="term" value="P:endosome organization"/>
    <property type="evidence" value="ECO:0007669"/>
    <property type="project" value="InterPro"/>
</dbReference>
<dbReference type="Proteomes" id="UP000653454">
    <property type="component" value="Unassembled WGS sequence"/>
</dbReference>
<evidence type="ECO:0000313" key="1">
    <source>
        <dbReference type="EMBL" id="CAG9133964.1"/>
    </source>
</evidence>
<dbReference type="EMBL" id="CAJHNJ030000070">
    <property type="protein sequence ID" value="CAG9133964.1"/>
    <property type="molecule type" value="Genomic_DNA"/>
</dbReference>
<dbReference type="GO" id="GO:0010008">
    <property type="term" value="C:endosome membrane"/>
    <property type="evidence" value="ECO:0007669"/>
    <property type="project" value="TreeGrafter"/>
</dbReference>
<name>A0A8S4G256_PLUXY</name>
<dbReference type="PANTHER" id="PTHR36983">
    <property type="entry name" value="DNAJ HOMOLOG SUBFAMILY C MEMBER 13"/>
    <property type="match status" value="1"/>
</dbReference>
<proteinExistence type="predicted"/>
<dbReference type="PANTHER" id="PTHR36983:SF2">
    <property type="entry name" value="DNAJ HOMOLOG SUBFAMILY C MEMBER 13"/>
    <property type="match status" value="1"/>
</dbReference>
<evidence type="ECO:0000313" key="2">
    <source>
        <dbReference type="Proteomes" id="UP000653454"/>
    </source>
</evidence>
<reference evidence="1" key="1">
    <citation type="submission" date="2020-11" db="EMBL/GenBank/DDBJ databases">
        <authorList>
            <person name="Whiteford S."/>
        </authorList>
    </citation>
    <scope>NUCLEOTIDE SEQUENCE</scope>
</reference>
<dbReference type="InterPro" id="IPR044978">
    <property type="entry name" value="GRV2/DNAJC13"/>
</dbReference>
<organism evidence="1 2">
    <name type="scientific">Plutella xylostella</name>
    <name type="common">Diamondback moth</name>
    <name type="synonym">Plutella maculipennis</name>
    <dbReference type="NCBI Taxonomy" id="51655"/>
    <lineage>
        <taxon>Eukaryota</taxon>
        <taxon>Metazoa</taxon>
        <taxon>Ecdysozoa</taxon>
        <taxon>Arthropoda</taxon>
        <taxon>Hexapoda</taxon>
        <taxon>Insecta</taxon>
        <taxon>Pterygota</taxon>
        <taxon>Neoptera</taxon>
        <taxon>Endopterygota</taxon>
        <taxon>Lepidoptera</taxon>
        <taxon>Glossata</taxon>
        <taxon>Ditrysia</taxon>
        <taxon>Yponomeutoidea</taxon>
        <taxon>Plutellidae</taxon>
        <taxon>Plutella</taxon>
    </lineage>
</organism>
<dbReference type="AlphaFoldDB" id="A0A8S4G256"/>
<sequence>MVCYLENHGPDKFAQIYLGEYDTPEAIWNSEMRRMLMMKISAHIGEFTPRLRAHIAARYPYLAIPAVNYPQLQSELFCNMFYLRHLCDTARFPDWPIPEPSHIAARYPYLAIPAVNYPQLQSELFCNMFYLRHLCDTARFPDWPIPEPLLQCDRQANNF</sequence>
<accession>A0A8S4G256</accession>
<gene>
    <name evidence="1" type="ORF">PLXY2_LOCUS12190</name>
</gene>